<protein>
    <submittedName>
        <fullName evidence="1">Uncharacterized protein</fullName>
    </submittedName>
</protein>
<evidence type="ECO:0000313" key="1">
    <source>
        <dbReference type="EMBL" id="EGG28337.1"/>
    </source>
</evidence>
<evidence type="ECO:0000313" key="2">
    <source>
        <dbReference type="Proteomes" id="UP000005615"/>
    </source>
</evidence>
<name>F3L5S0_9GAMM</name>
<gene>
    <name evidence="1" type="ORF">IMCC3088_350</name>
</gene>
<proteinExistence type="predicted"/>
<dbReference type="AlphaFoldDB" id="F3L5S0"/>
<organism evidence="1 2">
    <name type="scientific">Aequoribacter fuscus</name>
    <dbReference type="NCBI Taxonomy" id="2518989"/>
    <lineage>
        <taxon>Bacteria</taxon>
        <taxon>Pseudomonadati</taxon>
        <taxon>Pseudomonadota</taxon>
        <taxon>Gammaproteobacteria</taxon>
        <taxon>Cellvibrionales</taxon>
        <taxon>Halieaceae</taxon>
        <taxon>Aequoribacter</taxon>
    </lineage>
</organism>
<keyword evidence="2" id="KW-1185">Reference proteome</keyword>
<comment type="caution">
    <text evidence="1">The sequence shown here is derived from an EMBL/GenBank/DDBJ whole genome shotgun (WGS) entry which is preliminary data.</text>
</comment>
<reference evidence="1 2" key="1">
    <citation type="journal article" date="2011" name="J. Bacteriol.">
        <title>Genome sequence of strain IMCC3088, a proteorhodopsin-containing marine bacterium belonging to the OM60/NOR5 clade.</title>
        <authorList>
            <person name="Jang Y."/>
            <person name="Oh H.M."/>
            <person name="Kang I."/>
            <person name="Lee K."/>
            <person name="Yang S.J."/>
            <person name="Cho J.C."/>
        </authorList>
    </citation>
    <scope>NUCLEOTIDE SEQUENCE [LARGE SCALE GENOMIC DNA]</scope>
    <source>
        <strain evidence="1 2">IMCC3088</strain>
    </source>
</reference>
<dbReference type="Proteomes" id="UP000005615">
    <property type="component" value="Unassembled WGS sequence"/>
</dbReference>
<accession>F3L5S0</accession>
<dbReference type="EMBL" id="AEIG01000124">
    <property type="protein sequence ID" value="EGG28337.1"/>
    <property type="molecule type" value="Genomic_DNA"/>
</dbReference>
<sequence length="52" mass="5227">MPTSTDLSPSCDFLASGDAAEAIVVADPDLLARGTALGSIAPHAGWRTKTNG</sequence>